<dbReference type="EMBL" id="BSEC01000001">
    <property type="protein sequence ID" value="GLI94040.1"/>
    <property type="molecule type" value="Genomic_DNA"/>
</dbReference>
<dbReference type="Proteomes" id="UP001144323">
    <property type="component" value="Unassembled WGS sequence"/>
</dbReference>
<evidence type="ECO:0000259" key="9">
    <source>
        <dbReference type="Pfam" id="PF13844"/>
    </source>
</evidence>
<dbReference type="InterPro" id="IPR037919">
    <property type="entry name" value="OGT"/>
</dbReference>
<dbReference type="InterPro" id="IPR011990">
    <property type="entry name" value="TPR-like_helical_dom_sf"/>
</dbReference>
<feature type="domain" description="O-GlcNAc transferase C-terminal" evidence="9">
    <location>
        <begin position="574"/>
        <end position="761"/>
    </location>
</feature>
<feature type="repeat" description="TPR" evidence="8">
    <location>
        <begin position="231"/>
        <end position="264"/>
    </location>
</feature>
<evidence type="ECO:0000256" key="8">
    <source>
        <dbReference type="PROSITE-ProRule" id="PRU00339"/>
    </source>
</evidence>
<sequence length="789" mass="87159">MDGDVAGLLLAQIEEPVRMEEEHAKQERRCLPEALSLYRAGALHEAAKCLDAFLRIRPRHFEALHLYGVIACQLGQAELGAVLIGRAIEVNPNDGGCFNDLGNAFLELKRPQDAIEAYNRALALSPNSAAAHINRGNALKELGRSKEALDAYSAALSIQPSVAEAYCNRAALQLDLDQTHCALADYEKAAALAPEMIEARYGCGLALYRLERFHDALTAYDAAINLRGDHAPSHNGRGLSLRALRRLNEALGSFEKAIALRPDHSEALYNQGLTFYDLGQARKAIEAFDRAIALRPNHAEAILGRGLCFRLLGDARAALECFQSAYKRAPQTDYLAGALFRAYQETCHLAEGAEMEPTLVAHIMRGDKAALPWITLGLVDSLSVQLRAAEIFTGAMRRRPRAELSLRVSTGRLRIGYFSPDFRRHPVMEMLAGVLERHDKDKFETIAFSFVKGPANDRMRARVQGAFHEFLDVDGMSDDALVALSRRMGVDIAVDLAGFTNMGRPEIFHQRVAPIQVGCLGYAGTMGHGLLDYLIADRTILPRESRSNYPEKIVLMPDCFMPGDRRRLAAGPLPSRVEAGLPEDCFVFCGFNNIAKINQSVFHTWMRILAAVEGSVLWLTAMDEYAIGNLRKEAARRGVDPMRLVVAERVPTMAQHVARQQLADLFLDTLPYNAHSTAMDALSAGLPVLTQIGESYAARVTASLLRTLELPELIVTRVDAYEARAIELARNPPALLEIRKKIMAAHRKSALFDTARYTRNLESAFIAMAEQRCFGCEPSDIDLTGWVKM</sequence>
<accession>A0A9W6LSU1</accession>
<evidence type="ECO:0000313" key="11">
    <source>
        <dbReference type="Proteomes" id="UP001144323"/>
    </source>
</evidence>
<keyword evidence="11" id="KW-1185">Reference proteome</keyword>
<name>A0A9W6LSU1_9HYPH</name>
<dbReference type="InterPro" id="IPR019734">
    <property type="entry name" value="TPR_rpt"/>
</dbReference>
<dbReference type="SUPFAM" id="SSF48452">
    <property type="entry name" value="TPR-like"/>
    <property type="match status" value="2"/>
</dbReference>
<dbReference type="PANTHER" id="PTHR44366">
    <property type="entry name" value="UDP-N-ACETYLGLUCOSAMINE--PEPTIDE N-ACETYLGLUCOSAMINYLTRANSFERASE 110 KDA SUBUNIT"/>
    <property type="match status" value="1"/>
</dbReference>
<dbReference type="PROSITE" id="PS50293">
    <property type="entry name" value="TPR_REGION"/>
    <property type="match status" value="2"/>
</dbReference>
<dbReference type="Pfam" id="PF13432">
    <property type="entry name" value="TPR_16"/>
    <property type="match status" value="4"/>
</dbReference>
<evidence type="ECO:0000313" key="10">
    <source>
        <dbReference type="EMBL" id="GLI94040.1"/>
    </source>
</evidence>
<dbReference type="SMART" id="SM00028">
    <property type="entry name" value="TPR"/>
    <property type="match status" value="8"/>
</dbReference>
<feature type="domain" description="O-GlcNAc transferase C-terminal" evidence="9">
    <location>
        <begin position="407"/>
        <end position="568"/>
    </location>
</feature>
<feature type="repeat" description="TPR" evidence="8">
    <location>
        <begin position="95"/>
        <end position="128"/>
    </location>
</feature>
<keyword evidence="4" id="KW-0328">Glycosyltransferase</keyword>
<evidence type="ECO:0000256" key="3">
    <source>
        <dbReference type="ARBA" id="ARBA00011970"/>
    </source>
</evidence>
<evidence type="ECO:0000256" key="2">
    <source>
        <dbReference type="ARBA" id="ARBA00005386"/>
    </source>
</evidence>
<evidence type="ECO:0000256" key="1">
    <source>
        <dbReference type="ARBA" id="ARBA00004922"/>
    </source>
</evidence>
<evidence type="ECO:0000256" key="7">
    <source>
        <dbReference type="ARBA" id="ARBA00022803"/>
    </source>
</evidence>
<organism evidence="10 11">
    <name type="scientific">Methylocystis echinoides</name>
    <dbReference type="NCBI Taxonomy" id="29468"/>
    <lineage>
        <taxon>Bacteria</taxon>
        <taxon>Pseudomonadati</taxon>
        <taxon>Pseudomonadota</taxon>
        <taxon>Alphaproteobacteria</taxon>
        <taxon>Hyphomicrobiales</taxon>
        <taxon>Methylocystaceae</taxon>
        <taxon>Methylocystis</taxon>
    </lineage>
</organism>
<evidence type="ECO:0000256" key="6">
    <source>
        <dbReference type="ARBA" id="ARBA00022737"/>
    </source>
</evidence>
<feature type="repeat" description="TPR" evidence="8">
    <location>
        <begin position="163"/>
        <end position="196"/>
    </location>
</feature>
<dbReference type="AlphaFoldDB" id="A0A9W6LSU1"/>
<dbReference type="GO" id="GO:0097363">
    <property type="term" value="F:protein O-acetylglucosaminyltransferase activity"/>
    <property type="evidence" value="ECO:0007669"/>
    <property type="project" value="UniProtKB-EC"/>
</dbReference>
<comment type="pathway">
    <text evidence="1">Protein modification; protein glycosylation.</text>
</comment>
<dbReference type="Pfam" id="PF13844">
    <property type="entry name" value="Glyco_transf_41"/>
    <property type="match status" value="2"/>
</dbReference>
<evidence type="ECO:0000256" key="5">
    <source>
        <dbReference type="ARBA" id="ARBA00022679"/>
    </source>
</evidence>
<gene>
    <name evidence="10" type="ORF">LMG27198_30320</name>
</gene>
<dbReference type="GO" id="GO:0006493">
    <property type="term" value="P:protein O-linked glycosylation"/>
    <property type="evidence" value="ECO:0007669"/>
    <property type="project" value="InterPro"/>
</dbReference>
<keyword evidence="7 8" id="KW-0802">TPR repeat</keyword>
<reference evidence="10" key="1">
    <citation type="journal article" date="2023" name="Int. J. Syst. Evol. Microbiol.">
        <title>Methylocystis iwaonis sp. nov., a type II methane-oxidizing bacterium from surface soil of a rice paddy field in Japan, and emended description of the genus Methylocystis (ex Whittenbury et al. 1970) Bowman et al. 1993.</title>
        <authorList>
            <person name="Kaise H."/>
            <person name="Sawadogo J.B."/>
            <person name="Alam M.S."/>
            <person name="Ueno C."/>
            <person name="Dianou D."/>
            <person name="Shinjo R."/>
            <person name="Asakawa S."/>
        </authorList>
    </citation>
    <scope>NUCLEOTIDE SEQUENCE</scope>
    <source>
        <strain evidence="10">LMG27198</strain>
    </source>
</reference>
<dbReference type="InterPro" id="IPR029489">
    <property type="entry name" value="OGT/SEC/SPY_C"/>
</dbReference>
<dbReference type="PANTHER" id="PTHR44366:SF1">
    <property type="entry name" value="UDP-N-ACETYLGLUCOSAMINE--PEPTIDE N-ACETYLGLUCOSAMINYLTRANSFERASE 110 KDA SUBUNIT"/>
    <property type="match status" value="1"/>
</dbReference>
<feature type="repeat" description="TPR" evidence="8">
    <location>
        <begin position="265"/>
        <end position="298"/>
    </location>
</feature>
<keyword evidence="5" id="KW-0808">Transferase</keyword>
<keyword evidence="6" id="KW-0677">Repeat</keyword>
<dbReference type="PROSITE" id="PS50005">
    <property type="entry name" value="TPR"/>
    <property type="match status" value="6"/>
</dbReference>
<dbReference type="RefSeq" id="WP_281804065.1">
    <property type="nucleotide sequence ID" value="NZ_BSEC01000001.1"/>
</dbReference>
<dbReference type="Gene3D" id="1.25.40.10">
    <property type="entry name" value="Tetratricopeptide repeat domain"/>
    <property type="match status" value="3"/>
</dbReference>
<dbReference type="Gene3D" id="3.40.50.11380">
    <property type="match status" value="1"/>
</dbReference>
<dbReference type="EC" id="2.4.1.255" evidence="3"/>
<evidence type="ECO:0000256" key="4">
    <source>
        <dbReference type="ARBA" id="ARBA00022676"/>
    </source>
</evidence>
<protein>
    <recommendedName>
        <fullName evidence="3">protein O-GlcNAc transferase</fullName>
        <ecNumber evidence="3">2.4.1.255</ecNumber>
    </recommendedName>
</protein>
<feature type="repeat" description="TPR" evidence="8">
    <location>
        <begin position="129"/>
        <end position="162"/>
    </location>
</feature>
<proteinExistence type="inferred from homology"/>
<feature type="repeat" description="TPR" evidence="8">
    <location>
        <begin position="299"/>
        <end position="332"/>
    </location>
</feature>
<comment type="caution">
    <text evidence="10">The sequence shown here is derived from an EMBL/GenBank/DDBJ whole genome shotgun (WGS) entry which is preliminary data.</text>
</comment>
<dbReference type="Gene3D" id="3.40.50.2000">
    <property type="entry name" value="Glycogen Phosphorylase B"/>
    <property type="match status" value="1"/>
</dbReference>
<comment type="similarity">
    <text evidence="2">Belongs to the glycosyltransferase 41 family. O-GlcNAc transferase subfamily.</text>
</comment>